<sequence>MPPPPAMDDVDVKYDNIVDVHNDYDNEDGFGAFNALSSDLAAAVEIPSMPMSMPPPPAMNDIEPKSGNIVDVHNDYDNEDGFGAFNALSSDPVAAVEIPSMPMSMPPPPAMNDIEPKSGNIGDLKNVEKDDDEDGFGAFNALSSDPAAASAVEIPSMPATMLPPPAIDDVDAQSDNIVDIQNDDEDGFGAFNALSSDPAAASAVEIPSMPATMLPPPAMDDVDAQSDNIVDIQNDDEDGFGAFNALSSDPAAASAVEIPSMPATMLPPPAMDDVDAQSDNIVDIQNDDEDGFGAFNALSSDPAAASAVEIPSMPATMLPPPAMDDVDAQSDNIVDIQNDDEDGFGAFNALSSDPQQHQQ</sequence>
<evidence type="ECO:0000256" key="1">
    <source>
        <dbReference type="SAM" id="MobiDB-lite"/>
    </source>
</evidence>
<dbReference type="EMBL" id="BLLK01000045">
    <property type="protein sequence ID" value="GFH52203.1"/>
    <property type="molecule type" value="Genomic_DNA"/>
</dbReference>
<keyword evidence="3" id="KW-1185">Reference proteome</keyword>
<feature type="compositionally biased region" description="Polar residues" evidence="1">
    <location>
        <begin position="349"/>
        <end position="359"/>
    </location>
</feature>
<organism evidence="2 3">
    <name type="scientific">Chaetoceros tenuissimus</name>
    <dbReference type="NCBI Taxonomy" id="426638"/>
    <lineage>
        <taxon>Eukaryota</taxon>
        <taxon>Sar</taxon>
        <taxon>Stramenopiles</taxon>
        <taxon>Ochrophyta</taxon>
        <taxon>Bacillariophyta</taxon>
        <taxon>Coscinodiscophyceae</taxon>
        <taxon>Chaetocerotophycidae</taxon>
        <taxon>Chaetocerotales</taxon>
        <taxon>Chaetocerotaceae</taxon>
        <taxon>Chaetoceros</taxon>
    </lineage>
</organism>
<proteinExistence type="predicted"/>
<feature type="region of interest" description="Disordered" evidence="1">
    <location>
        <begin position="313"/>
        <end position="359"/>
    </location>
</feature>
<dbReference type="AlphaFoldDB" id="A0AAD3H6W2"/>
<accession>A0AAD3H6W2</accession>
<comment type="caution">
    <text evidence="2">The sequence shown here is derived from an EMBL/GenBank/DDBJ whole genome shotgun (WGS) entry which is preliminary data.</text>
</comment>
<protein>
    <submittedName>
        <fullName evidence="2">Uncharacterized protein</fullName>
    </submittedName>
</protein>
<name>A0AAD3H6W2_9STRA</name>
<feature type="region of interest" description="Disordered" evidence="1">
    <location>
        <begin position="47"/>
        <end position="75"/>
    </location>
</feature>
<feature type="region of interest" description="Disordered" evidence="1">
    <location>
        <begin position="106"/>
        <end position="136"/>
    </location>
</feature>
<evidence type="ECO:0000313" key="3">
    <source>
        <dbReference type="Proteomes" id="UP001054902"/>
    </source>
</evidence>
<reference evidence="2 3" key="1">
    <citation type="journal article" date="2021" name="Sci. Rep.">
        <title>The genome of the diatom Chaetoceros tenuissimus carries an ancient integrated fragment of an extant virus.</title>
        <authorList>
            <person name="Hongo Y."/>
            <person name="Kimura K."/>
            <person name="Takaki Y."/>
            <person name="Yoshida Y."/>
            <person name="Baba S."/>
            <person name="Kobayashi G."/>
            <person name="Nagasaki K."/>
            <person name="Hano T."/>
            <person name="Tomaru Y."/>
        </authorList>
    </citation>
    <scope>NUCLEOTIDE SEQUENCE [LARGE SCALE GENOMIC DNA]</scope>
    <source>
        <strain evidence="2 3">NIES-3715</strain>
    </source>
</reference>
<gene>
    <name evidence="2" type="ORF">CTEN210_08679</name>
</gene>
<evidence type="ECO:0000313" key="2">
    <source>
        <dbReference type="EMBL" id="GFH52203.1"/>
    </source>
</evidence>
<dbReference type="Proteomes" id="UP001054902">
    <property type="component" value="Unassembled WGS sequence"/>
</dbReference>